<organism evidence="3 4">
    <name type="scientific">Shewanella insulae</name>
    <dbReference type="NCBI Taxonomy" id="2681496"/>
    <lineage>
        <taxon>Bacteria</taxon>
        <taxon>Pseudomonadati</taxon>
        <taxon>Pseudomonadota</taxon>
        <taxon>Gammaproteobacteria</taxon>
        <taxon>Alteromonadales</taxon>
        <taxon>Shewanellaceae</taxon>
        <taxon>Shewanella</taxon>
    </lineage>
</organism>
<dbReference type="EMBL" id="WRPA01000002">
    <property type="protein sequence ID" value="MXR67710.1"/>
    <property type="molecule type" value="Genomic_DNA"/>
</dbReference>
<evidence type="ECO:0000256" key="1">
    <source>
        <dbReference type="ARBA" id="ARBA00023098"/>
    </source>
</evidence>
<dbReference type="InterPro" id="IPR002641">
    <property type="entry name" value="PNPLA_dom"/>
</dbReference>
<dbReference type="InterPro" id="IPR016035">
    <property type="entry name" value="Acyl_Trfase/lysoPLipase"/>
</dbReference>
<accession>A0A6L7HUM9</accession>
<dbReference type="GO" id="GO:0006629">
    <property type="term" value="P:lipid metabolic process"/>
    <property type="evidence" value="ECO:0007669"/>
    <property type="project" value="UniProtKB-KW"/>
</dbReference>
<gene>
    <name evidence="3" type="ORF">GNT65_03365</name>
</gene>
<dbReference type="Proteomes" id="UP000474778">
    <property type="component" value="Unassembled WGS sequence"/>
</dbReference>
<name>A0A6L7HUM9_9GAMM</name>
<dbReference type="Gene3D" id="3.40.1090.10">
    <property type="entry name" value="Cytosolic phospholipase A2 catalytic domain"/>
    <property type="match status" value="2"/>
</dbReference>
<reference evidence="3 4" key="1">
    <citation type="submission" date="2019-12" db="EMBL/GenBank/DDBJ databases">
        <title>Shewanella insulae sp. nov., isolated from a tidal flat.</title>
        <authorList>
            <person name="Yoon J.-H."/>
        </authorList>
    </citation>
    <scope>NUCLEOTIDE SEQUENCE [LARGE SCALE GENOMIC DNA]</scope>
    <source>
        <strain evidence="3 4">JBTF-M18</strain>
    </source>
</reference>
<dbReference type="AlphaFoldDB" id="A0A6L7HUM9"/>
<proteinExistence type="predicted"/>
<feature type="domain" description="PNPLA" evidence="2">
    <location>
        <begin position="15"/>
        <end position="245"/>
    </location>
</feature>
<comment type="caution">
    <text evidence="3">The sequence shown here is derived from an EMBL/GenBank/DDBJ whole genome shotgun (WGS) entry which is preliminary data.</text>
</comment>
<dbReference type="Pfam" id="PF01734">
    <property type="entry name" value="Patatin"/>
    <property type="match status" value="1"/>
</dbReference>
<sequence length="396" mass="44476">MEKGAPVVDVHKKGLALSGGGFRATLYAVGSLARLNEEGLLAELDTITAVSGGAIAAGYLMLKWSDLEFEPIEDGSGRVRATNFHTVIVEPLVAFCSCTILSPRKGLYHLIHPRSSMVDCVRKQYESKLFGEIKLKDIPHSPEAPEFIFYGTNLDTGVSMRIGKESVRDYHIGSANDHDITLAQAVSISSAFPPFLSPVHLDGSRWTWNDSEYQKLPEADIKKLRNRLAVCDGGLYDNMGLEMLWKHGENKEFGTVFCCDAGAPFSAPWNSRWRLFGNWLGKCLRMSDIMVNQQRALRKRTLARNYQAGEYRGAYWCIENRLDFGNYDPSFANPEKLESYLHLKRLGTQLDAFSGDDNKKLVNWGYLHTDESIRNWYDSSIKQGLALPYPCALLYP</sequence>
<evidence type="ECO:0000259" key="2">
    <source>
        <dbReference type="Pfam" id="PF01734"/>
    </source>
</evidence>
<keyword evidence="4" id="KW-1185">Reference proteome</keyword>
<evidence type="ECO:0000313" key="3">
    <source>
        <dbReference type="EMBL" id="MXR67710.1"/>
    </source>
</evidence>
<keyword evidence="1" id="KW-0443">Lipid metabolism</keyword>
<protein>
    <submittedName>
        <fullName evidence="3">Patatin-like phospholipase family protein</fullName>
    </submittedName>
</protein>
<dbReference type="SUPFAM" id="SSF52151">
    <property type="entry name" value="FabD/lysophospholipase-like"/>
    <property type="match status" value="1"/>
</dbReference>
<dbReference type="RefSeq" id="WP_160793705.1">
    <property type="nucleotide sequence ID" value="NZ_WRPA01000002.1"/>
</dbReference>
<evidence type="ECO:0000313" key="4">
    <source>
        <dbReference type="Proteomes" id="UP000474778"/>
    </source>
</evidence>